<dbReference type="InterPro" id="IPR001223">
    <property type="entry name" value="Glyco_hydro18_cat"/>
</dbReference>
<dbReference type="PROSITE" id="PS51910">
    <property type="entry name" value="GH18_2"/>
    <property type="match status" value="1"/>
</dbReference>
<comment type="similarity">
    <text evidence="4">Belongs to the glycosyl hydrolase 18 family.</text>
</comment>
<dbReference type="SMART" id="SM00636">
    <property type="entry name" value="Glyco_18"/>
    <property type="match status" value="1"/>
</dbReference>
<keyword evidence="6" id="KW-0732">Signal</keyword>
<evidence type="ECO:0000256" key="1">
    <source>
        <dbReference type="ARBA" id="ARBA00022801"/>
    </source>
</evidence>
<feature type="chain" id="PRO_5020371843" description="GH18 domain-containing protein" evidence="6">
    <location>
        <begin position="17"/>
        <end position="438"/>
    </location>
</feature>
<dbReference type="GO" id="GO:0008061">
    <property type="term" value="F:chitin binding"/>
    <property type="evidence" value="ECO:0007669"/>
    <property type="project" value="InterPro"/>
</dbReference>
<dbReference type="Gene3D" id="3.20.20.80">
    <property type="entry name" value="Glycosidases"/>
    <property type="match status" value="1"/>
</dbReference>
<sequence>MKVLRWVGLLTAAAAAAVSCGDGGARTSVQPEARRAAPRVTASAARLCGALPTAEAPAAPAGGAPRATEALAARAPAPREEASGDHRLCGWLHEFLGDPESSELGYDTFAAHAAAFDAVHPKWWRVASPTTFENHPRGREEPYAGFHDRRVLDNTTRGGKPTRLVPLIAAVDRPDVAAVHAMIHDPALRAEHVAGVVALVMDNGYDGIDIDYEHLSSALGPGETIEAERAAFSAFIDELARALHARGKTLSLAVPAVTSARGVFDYEALSASADQVHVMGYDYHWGGGSHAGPVAPLGWLERTIARIGALDGGARAPKFIFGLPNYGLVGPEAPEDEGTVVGCEPLTKCLELAGERYETSTGHMRRCGEDGGAPVEAGRAPNRAMASGDHLFFEDLASLEEKVAAARRGGLGGITYWSIGGEPEGAAFFSMIERHFPR</sequence>
<evidence type="ECO:0000256" key="2">
    <source>
        <dbReference type="ARBA" id="ARBA00023295"/>
    </source>
</evidence>
<gene>
    <name evidence="8" type="ORF">SOCEGT47_055520</name>
</gene>
<evidence type="ECO:0000256" key="4">
    <source>
        <dbReference type="RuleBase" id="RU004453"/>
    </source>
</evidence>
<dbReference type="Proteomes" id="UP000295781">
    <property type="component" value="Chromosome"/>
</dbReference>
<organism evidence="8 9">
    <name type="scientific">Sorangium cellulosum</name>
    <name type="common">Polyangium cellulosum</name>
    <dbReference type="NCBI Taxonomy" id="56"/>
    <lineage>
        <taxon>Bacteria</taxon>
        <taxon>Pseudomonadati</taxon>
        <taxon>Myxococcota</taxon>
        <taxon>Polyangia</taxon>
        <taxon>Polyangiales</taxon>
        <taxon>Polyangiaceae</taxon>
        <taxon>Sorangium</taxon>
    </lineage>
</organism>
<protein>
    <recommendedName>
        <fullName evidence="7">GH18 domain-containing protein</fullName>
    </recommendedName>
</protein>
<evidence type="ECO:0000256" key="5">
    <source>
        <dbReference type="SAM" id="MobiDB-lite"/>
    </source>
</evidence>
<dbReference type="InterPro" id="IPR001579">
    <property type="entry name" value="Glyco_hydro_18_chit_AS"/>
</dbReference>
<dbReference type="EMBL" id="CP012670">
    <property type="protein sequence ID" value="AUX25011.1"/>
    <property type="molecule type" value="Genomic_DNA"/>
</dbReference>
<feature type="compositionally biased region" description="Low complexity" evidence="5">
    <location>
        <begin position="55"/>
        <end position="76"/>
    </location>
</feature>
<dbReference type="GO" id="GO:0005975">
    <property type="term" value="P:carbohydrate metabolic process"/>
    <property type="evidence" value="ECO:0007669"/>
    <property type="project" value="InterPro"/>
</dbReference>
<accession>A0A4P2Q6Y1</accession>
<evidence type="ECO:0000313" key="9">
    <source>
        <dbReference type="Proteomes" id="UP000295781"/>
    </source>
</evidence>
<dbReference type="PROSITE" id="PS01095">
    <property type="entry name" value="GH18_1"/>
    <property type="match status" value="1"/>
</dbReference>
<proteinExistence type="inferred from homology"/>
<dbReference type="PANTHER" id="PTHR46066">
    <property type="entry name" value="CHITINASE DOMAIN-CONTAINING PROTEIN 1 FAMILY MEMBER"/>
    <property type="match status" value="1"/>
</dbReference>
<keyword evidence="2 3" id="KW-0326">Glycosidase</keyword>
<dbReference type="SUPFAM" id="SSF51445">
    <property type="entry name" value="(Trans)glycosidases"/>
    <property type="match status" value="1"/>
</dbReference>
<keyword evidence="1 3" id="KW-0378">Hydrolase</keyword>
<dbReference type="InterPro" id="IPR017853">
    <property type="entry name" value="GH"/>
</dbReference>
<dbReference type="PANTHER" id="PTHR46066:SF2">
    <property type="entry name" value="CHITINASE DOMAIN-CONTAINING PROTEIN 1"/>
    <property type="match status" value="1"/>
</dbReference>
<dbReference type="Pfam" id="PF00704">
    <property type="entry name" value="Glyco_hydro_18"/>
    <property type="match status" value="1"/>
</dbReference>
<dbReference type="OrthoDB" id="99456at2"/>
<feature type="region of interest" description="Disordered" evidence="5">
    <location>
        <begin position="55"/>
        <end position="83"/>
    </location>
</feature>
<evidence type="ECO:0000259" key="7">
    <source>
        <dbReference type="PROSITE" id="PS51910"/>
    </source>
</evidence>
<evidence type="ECO:0000256" key="6">
    <source>
        <dbReference type="SAM" id="SignalP"/>
    </source>
</evidence>
<dbReference type="RefSeq" id="WP_129351657.1">
    <property type="nucleotide sequence ID" value="NZ_CP012670.1"/>
</dbReference>
<dbReference type="InterPro" id="IPR011583">
    <property type="entry name" value="Chitinase_II/V-like_cat"/>
</dbReference>
<name>A0A4P2Q6Y1_SORCE</name>
<feature type="signal peptide" evidence="6">
    <location>
        <begin position="1"/>
        <end position="16"/>
    </location>
</feature>
<dbReference type="PROSITE" id="PS51257">
    <property type="entry name" value="PROKAR_LIPOPROTEIN"/>
    <property type="match status" value="1"/>
</dbReference>
<dbReference type="GO" id="GO:0004553">
    <property type="term" value="F:hydrolase activity, hydrolyzing O-glycosyl compounds"/>
    <property type="evidence" value="ECO:0007669"/>
    <property type="project" value="InterPro"/>
</dbReference>
<feature type="domain" description="GH18" evidence="7">
    <location>
        <begin position="86"/>
        <end position="438"/>
    </location>
</feature>
<evidence type="ECO:0000256" key="3">
    <source>
        <dbReference type="RuleBase" id="RU000489"/>
    </source>
</evidence>
<evidence type="ECO:0000313" key="8">
    <source>
        <dbReference type="EMBL" id="AUX25011.1"/>
    </source>
</evidence>
<dbReference type="AlphaFoldDB" id="A0A4P2Q6Y1"/>
<reference evidence="8 9" key="1">
    <citation type="submission" date="2015-09" db="EMBL/GenBank/DDBJ databases">
        <title>Sorangium comparison.</title>
        <authorList>
            <person name="Zaburannyi N."/>
            <person name="Bunk B."/>
            <person name="Overmann J."/>
            <person name="Mueller R."/>
        </authorList>
    </citation>
    <scope>NUCLEOTIDE SEQUENCE [LARGE SCALE GENOMIC DNA]</scope>
    <source>
        <strain evidence="8 9">So ceGT47</strain>
    </source>
</reference>